<protein>
    <recommendedName>
        <fullName evidence="3">ABM domain-containing protein</fullName>
    </recommendedName>
</protein>
<feature type="non-terminal residue" evidence="1">
    <location>
        <position position="1"/>
    </location>
</feature>
<accession>A0A8H6IMB6</accession>
<evidence type="ECO:0000313" key="1">
    <source>
        <dbReference type="EMBL" id="KAF6786388.1"/>
    </source>
</evidence>
<dbReference type="Gene3D" id="3.30.70.100">
    <property type="match status" value="1"/>
</dbReference>
<gene>
    <name evidence="1" type="ORF">CMUS01_16513</name>
</gene>
<keyword evidence="2" id="KW-1185">Reference proteome</keyword>
<dbReference type="OrthoDB" id="5328688at2759"/>
<dbReference type="Proteomes" id="UP000639643">
    <property type="component" value="Unassembled WGS sequence"/>
</dbReference>
<dbReference type="AlphaFoldDB" id="A0A8H6IMB6"/>
<dbReference type="SUPFAM" id="SSF54909">
    <property type="entry name" value="Dimeric alpha+beta barrel"/>
    <property type="match status" value="1"/>
</dbReference>
<dbReference type="EMBL" id="WIGM01001937">
    <property type="protein sequence ID" value="KAF6786388.1"/>
    <property type="molecule type" value="Genomic_DNA"/>
</dbReference>
<proteinExistence type="predicted"/>
<reference evidence="1" key="1">
    <citation type="journal article" date="2020" name="Phytopathology">
        <title>Genome Sequence Resources of Colletotrichum truncatum, C. plurivorum, C. musicola, and C. sojae: Four Species Pathogenic to Soybean (Glycine max).</title>
        <authorList>
            <person name="Rogerio F."/>
            <person name="Boufleur T.R."/>
            <person name="Ciampi-Guillardi M."/>
            <person name="Sukno S.A."/>
            <person name="Thon M.R."/>
            <person name="Massola Junior N.S."/>
            <person name="Baroncelli R."/>
        </authorList>
    </citation>
    <scope>NUCLEOTIDE SEQUENCE</scope>
    <source>
        <strain evidence="1">LFN0074</strain>
    </source>
</reference>
<comment type="caution">
    <text evidence="1">The sequence shown here is derived from an EMBL/GenBank/DDBJ whole genome shotgun (WGS) entry which is preliminary data.</text>
</comment>
<dbReference type="InterPro" id="IPR011008">
    <property type="entry name" value="Dimeric_a/b-barrel"/>
</dbReference>
<evidence type="ECO:0008006" key="3">
    <source>
        <dbReference type="Google" id="ProtNLM"/>
    </source>
</evidence>
<organism evidence="1 2">
    <name type="scientific">Colletotrichum musicola</name>
    <dbReference type="NCBI Taxonomy" id="2175873"/>
    <lineage>
        <taxon>Eukaryota</taxon>
        <taxon>Fungi</taxon>
        <taxon>Dikarya</taxon>
        <taxon>Ascomycota</taxon>
        <taxon>Pezizomycotina</taxon>
        <taxon>Sordariomycetes</taxon>
        <taxon>Hypocreomycetidae</taxon>
        <taxon>Glomerellales</taxon>
        <taxon>Glomerellaceae</taxon>
        <taxon>Colletotrichum</taxon>
        <taxon>Colletotrichum orchidearum species complex</taxon>
    </lineage>
</organism>
<sequence>MPQVPLLNGKLILFANVNIVPDHYDDWQAAYDKLAKHVMANEPGTVTYYFGLPLEYAGNPSRTPYMFAFEIYDSRSALYDVHLKSSTMVDRFLPDALPAMTTGLDLAHYEFAIIGAMKMLCRAAEEGADGAGLLTFLALRGQDDEVSARIFARFRDQDAMERWARTAVVRRFWEVVKNG</sequence>
<evidence type="ECO:0000313" key="2">
    <source>
        <dbReference type="Proteomes" id="UP000639643"/>
    </source>
</evidence>
<name>A0A8H6IMB6_9PEZI</name>